<evidence type="ECO:0000256" key="5">
    <source>
        <dbReference type="ARBA" id="ARBA00022838"/>
    </source>
</evidence>
<evidence type="ECO:0000256" key="2">
    <source>
        <dbReference type="ARBA" id="ARBA00022454"/>
    </source>
</evidence>
<dbReference type="Pfam" id="PF08286">
    <property type="entry name" value="Spc24"/>
    <property type="match status" value="1"/>
</dbReference>
<keyword evidence="7 10" id="KW-0539">Nucleus</keyword>
<dbReference type="Proteomes" id="UP001497453">
    <property type="component" value="Chromosome 3"/>
</dbReference>
<evidence type="ECO:0000256" key="3">
    <source>
        <dbReference type="ARBA" id="ARBA00022618"/>
    </source>
</evidence>
<keyword evidence="3 10" id="KW-0132">Cell division</keyword>
<evidence type="ECO:0000256" key="1">
    <source>
        <dbReference type="ARBA" id="ARBA00007804"/>
    </source>
</evidence>
<dbReference type="PANTHER" id="PTHR22142:SF2">
    <property type="entry name" value="KINETOCHORE PROTEIN SPC24"/>
    <property type="match status" value="1"/>
</dbReference>
<accession>A0ABP1DC84</accession>
<comment type="similarity">
    <text evidence="1 10">Belongs to the SPC24 family.</text>
</comment>
<keyword evidence="4 10" id="KW-0498">Mitosis</keyword>
<evidence type="ECO:0000256" key="4">
    <source>
        <dbReference type="ARBA" id="ARBA00022776"/>
    </source>
</evidence>
<comment type="subcellular location">
    <subcellularLocation>
        <location evidence="10">Nucleus</location>
    </subcellularLocation>
    <subcellularLocation>
        <location evidence="10">Chromosome</location>
        <location evidence="10">Centromere</location>
        <location evidence="10">Kinetochore</location>
    </subcellularLocation>
</comment>
<dbReference type="PANTHER" id="PTHR22142">
    <property type="match status" value="1"/>
</dbReference>
<evidence type="ECO:0000256" key="10">
    <source>
        <dbReference type="RuleBase" id="RU368011"/>
    </source>
</evidence>
<evidence type="ECO:0000313" key="12">
    <source>
        <dbReference type="EMBL" id="CAL1704187.1"/>
    </source>
</evidence>
<protein>
    <recommendedName>
        <fullName evidence="10">Kinetochore protein Spc24</fullName>
    </recommendedName>
</protein>
<evidence type="ECO:0000313" key="13">
    <source>
        <dbReference type="Proteomes" id="UP001497453"/>
    </source>
</evidence>
<evidence type="ECO:0000256" key="9">
    <source>
        <dbReference type="ARBA" id="ARBA00023328"/>
    </source>
</evidence>
<comment type="function">
    <text evidence="10">Acts as a component of the essential kinetochore-associated NDC80 complex, which is required for chromosome segregation and spindle checkpoint activity.</text>
</comment>
<keyword evidence="6 11" id="KW-0175">Coiled coil</keyword>
<dbReference type="CDD" id="cd11565">
    <property type="entry name" value="RWD_Spc24"/>
    <property type="match status" value="1"/>
</dbReference>
<reference evidence="13" key="1">
    <citation type="submission" date="2024-04" db="EMBL/GenBank/DDBJ databases">
        <authorList>
            <person name="Shaw F."/>
            <person name="Minotto A."/>
        </authorList>
    </citation>
    <scope>NUCLEOTIDE SEQUENCE [LARGE SCALE GENOMIC DNA]</scope>
</reference>
<dbReference type="InterPro" id="IPR013252">
    <property type="entry name" value="Ndc80_Spc24"/>
</dbReference>
<comment type="subunit">
    <text evidence="10">Component of the NDC80 complex.</text>
</comment>
<dbReference type="EMBL" id="OZ037946">
    <property type="protein sequence ID" value="CAL1704187.1"/>
    <property type="molecule type" value="Genomic_DNA"/>
</dbReference>
<gene>
    <name evidence="12" type="ORF">GFSPODELE1_LOCUS4892</name>
</gene>
<evidence type="ECO:0000256" key="11">
    <source>
        <dbReference type="SAM" id="Coils"/>
    </source>
</evidence>
<proteinExistence type="inferred from homology"/>
<evidence type="ECO:0000256" key="7">
    <source>
        <dbReference type="ARBA" id="ARBA00023242"/>
    </source>
</evidence>
<feature type="coiled-coil region" evidence="11">
    <location>
        <begin position="96"/>
        <end position="123"/>
    </location>
</feature>
<name>A0ABP1DC84_9APHY</name>
<keyword evidence="2 10" id="KW-0158">Chromosome</keyword>
<evidence type="ECO:0000256" key="8">
    <source>
        <dbReference type="ARBA" id="ARBA00023306"/>
    </source>
</evidence>
<keyword evidence="9 10" id="KW-0137">Centromere</keyword>
<keyword evidence="5 10" id="KW-0995">Kinetochore</keyword>
<sequence length="192" mass="21224">MPSVRETITAIKETIPIMDPEEDYMTIAEAEELMAKTEATRKKELDDAHAKLRALARILDAARVSATRPSSVPSANQHTAILNDLDANRIQLAKAINDSESALASKEAELARLKQETGELEQSDPAAEHDLDASALRLALYKGLGFEPIMDSDGRMAKMLIRAQHGDVYCVSFDGNKNYYEYAQELWKLASS</sequence>
<keyword evidence="8 10" id="KW-0131">Cell cycle</keyword>
<keyword evidence="13" id="KW-1185">Reference proteome</keyword>
<organism evidence="12 13">
    <name type="scientific">Somion occarium</name>
    <dbReference type="NCBI Taxonomy" id="3059160"/>
    <lineage>
        <taxon>Eukaryota</taxon>
        <taxon>Fungi</taxon>
        <taxon>Dikarya</taxon>
        <taxon>Basidiomycota</taxon>
        <taxon>Agaricomycotina</taxon>
        <taxon>Agaricomycetes</taxon>
        <taxon>Polyporales</taxon>
        <taxon>Cerrenaceae</taxon>
        <taxon>Somion</taxon>
    </lineage>
</organism>
<evidence type="ECO:0000256" key="6">
    <source>
        <dbReference type="ARBA" id="ARBA00023054"/>
    </source>
</evidence>